<dbReference type="Proteomes" id="UP000248856">
    <property type="component" value="Unassembled WGS sequence"/>
</dbReference>
<dbReference type="EMBL" id="QLTA01000013">
    <property type="protein sequence ID" value="RAR83947.1"/>
    <property type="molecule type" value="Genomic_DNA"/>
</dbReference>
<evidence type="ECO:0000313" key="2">
    <source>
        <dbReference type="EMBL" id="RAR83947.1"/>
    </source>
</evidence>
<reference evidence="2 3" key="1">
    <citation type="submission" date="2018-06" db="EMBL/GenBank/DDBJ databases">
        <title>Genomic Encyclopedia of Archaeal and Bacterial Type Strains, Phase II (KMG-II): from individual species to whole genera.</title>
        <authorList>
            <person name="Goeker M."/>
        </authorList>
    </citation>
    <scope>NUCLEOTIDE SEQUENCE [LARGE SCALE GENOMIC DNA]</scope>
    <source>
        <strain evidence="2 3">CFPB 3232</strain>
    </source>
</reference>
<evidence type="ECO:0000256" key="1">
    <source>
        <dbReference type="SAM" id="SignalP"/>
    </source>
</evidence>
<name>A0A328ZM65_9BURK</name>
<gene>
    <name evidence="2" type="ORF">AX018_101395</name>
</gene>
<keyword evidence="1" id="KW-0732">Signal</keyword>
<dbReference type="OrthoDB" id="7507091at2"/>
<comment type="caution">
    <text evidence="2">The sequence shown here is derived from an EMBL/GenBank/DDBJ whole genome shotgun (WGS) entry which is preliminary data.</text>
</comment>
<organism evidence="2 3">
    <name type="scientific">Paracidovorax anthurii</name>
    <dbReference type="NCBI Taxonomy" id="78229"/>
    <lineage>
        <taxon>Bacteria</taxon>
        <taxon>Pseudomonadati</taxon>
        <taxon>Pseudomonadota</taxon>
        <taxon>Betaproteobacteria</taxon>
        <taxon>Burkholderiales</taxon>
        <taxon>Comamonadaceae</taxon>
        <taxon>Paracidovorax</taxon>
    </lineage>
</organism>
<evidence type="ECO:0000313" key="3">
    <source>
        <dbReference type="Proteomes" id="UP000248856"/>
    </source>
</evidence>
<keyword evidence="3" id="KW-1185">Reference proteome</keyword>
<accession>A0A328ZM65</accession>
<proteinExistence type="predicted"/>
<dbReference type="AlphaFoldDB" id="A0A328ZM65"/>
<evidence type="ECO:0008006" key="4">
    <source>
        <dbReference type="Google" id="ProtNLM"/>
    </source>
</evidence>
<dbReference type="RefSeq" id="WP_111876938.1">
    <property type="nucleotide sequence ID" value="NZ_CBCSGC010000189.1"/>
</dbReference>
<feature type="chain" id="PRO_5016361492" description="Lipoprotein transmembrane" evidence="1">
    <location>
        <begin position="31"/>
        <end position="240"/>
    </location>
</feature>
<sequence length="240" mass="25608">MTAFKPLRHAALRAGALLCLVLSLAPAAHAQAAPAGKKILMLIQAGGPNRATDEQVRSHLQARGFEVGLADQSARPDSAAGFSLVVISSTVSGKDVDPAWRQSPVPLLTWENDLLDDLAMTGKRHDSDFGTTEKERFLWLVNAPHPMAGGQPAGRVNVYRKQAPMGWGRPGLGATTIATVYGQPEKAAIFGYEKGATMDYEALAPARRVMVFLDNDSFGNLSEAGVQLFDAAIDWAVGSR</sequence>
<protein>
    <recommendedName>
        <fullName evidence="4">Lipoprotein transmembrane</fullName>
    </recommendedName>
</protein>
<feature type="signal peptide" evidence="1">
    <location>
        <begin position="1"/>
        <end position="30"/>
    </location>
</feature>